<dbReference type="Proteomes" id="UP000735302">
    <property type="component" value="Unassembled WGS sequence"/>
</dbReference>
<keyword evidence="2" id="KW-1185">Reference proteome</keyword>
<evidence type="ECO:0000313" key="1">
    <source>
        <dbReference type="EMBL" id="GFO33530.1"/>
    </source>
</evidence>
<proteinExistence type="predicted"/>
<comment type="caution">
    <text evidence="1">The sequence shown here is derived from an EMBL/GenBank/DDBJ whole genome shotgun (WGS) entry which is preliminary data.</text>
</comment>
<organism evidence="1 2">
    <name type="scientific">Plakobranchus ocellatus</name>
    <dbReference type="NCBI Taxonomy" id="259542"/>
    <lineage>
        <taxon>Eukaryota</taxon>
        <taxon>Metazoa</taxon>
        <taxon>Spiralia</taxon>
        <taxon>Lophotrochozoa</taxon>
        <taxon>Mollusca</taxon>
        <taxon>Gastropoda</taxon>
        <taxon>Heterobranchia</taxon>
        <taxon>Euthyneura</taxon>
        <taxon>Panpulmonata</taxon>
        <taxon>Sacoglossa</taxon>
        <taxon>Placobranchoidea</taxon>
        <taxon>Plakobranchidae</taxon>
        <taxon>Plakobranchus</taxon>
    </lineage>
</organism>
<dbReference type="EMBL" id="BLXT01006781">
    <property type="protein sequence ID" value="GFO33530.1"/>
    <property type="molecule type" value="Genomic_DNA"/>
</dbReference>
<gene>
    <name evidence="1" type="ORF">PoB_006003500</name>
</gene>
<protein>
    <submittedName>
        <fullName evidence="1">Uncharacterized protein</fullName>
    </submittedName>
</protein>
<sequence>MHRSPHTNDDKIGQFEELVVLFGLSVLSTEYDTRSLQLALNMAAILLCRKSTEPLGGRKDGGAVGGAVGGQSALAAIY</sequence>
<evidence type="ECO:0000313" key="2">
    <source>
        <dbReference type="Proteomes" id="UP000735302"/>
    </source>
</evidence>
<dbReference type="AlphaFoldDB" id="A0AAV4CNW0"/>
<name>A0AAV4CNW0_9GAST</name>
<reference evidence="1 2" key="1">
    <citation type="journal article" date="2021" name="Elife">
        <title>Chloroplast acquisition without the gene transfer in kleptoplastic sea slugs, Plakobranchus ocellatus.</title>
        <authorList>
            <person name="Maeda T."/>
            <person name="Takahashi S."/>
            <person name="Yoshida T."/>
            <person name="Shimamura S."/>
            <person name="Takaki Y."/>
            <person name="Nagai Y."/>
            <person name="Toyoda A."/>
            <person name="Suzuki Y."/>
            <person name="Arimoto A."/>
            <person name="Ishii H."/>
            <person name="Satoh N."/>
            <person name="Nishiyama T."/>
            <person name="Hasebe M."/>
            <person name="Maruyama T."/>
            <person name="Minagawa J."/>
            <person name="Obokata J."/>
            <person name="Shigenobu S."/>
        </authorList>
    </citation>
    <scope>NUCLEOTIDE SEQUENCE [LARGE SCALE GENOMIC DNA]</scope>
</reference>
<accession>A0AAV4CNW0</accession>